<comment type="caution">
    <text evidence="1">The sequence shown here is derived from an EMBL/GenBank/DDBJ whole genome shotgun (WGS) entry which is preliminary data.</text>
</comment>
<reference evidence="1" key="1">
    <citation type="submission" date="2019-10" db="EMBL/GenBank/DDBJ databases">
        <title>Metagenomic sequencing of thiosulfate-disproportionating enrichment culture.</title>
        <authorList>
            <person name="Umezawa K."/>
            <person name="Kojima H."/>
            <person name="Fukui M."/>
        </authorList>
    </citation>
    <scope>NUCLEOTIDE SEQUENCE</scope>
    <source>
        <strain evidence="1">45J</strain>
    </source>
</reference>
<sequence length="74" mass="8190">MALATTSILNPSPPISGYLLSKTFIVSSYTLEPTLFKDFEQCLSSKNSLSSSPLHHFTTSFLSAISSFHHMHRT</sequence>
<organism evidence="1">
    <name type="scientific">hot springs metagenome</name>
    <dbReference type="NCBI Taxonomy" id="433727"/>
    <lineage>
        <taxon>unclassified sequences</taxon>
        <taxon>metagenomes</taxon>
        <taxon>ecological metagenomes</taxon>
    </lineage>
</organism>
<proteinExistence type="predicted"/>
<evidence type="ECO:0000313" key="1">
    <source>
        <dbReference type="EMBL" id="GER92912.1"/>
    </source>
</evidence>
<dbReference type="EMBL" id="BLAB01000001">
    <property type="protein sequence ID" value="GER92912.1"/>
    <property type="molecule type" value="Genomic_DNA"/>
</dbReference>
<gene>
    <name evidence="1" type="ORF">A45J_0643</name>
</gene>
<accession>A0A5J4L0U5</accession>
<protein>
    <submittedName>
        <fullName evidence="1">Uncharacterized protein</fullName>
    </submittedName>
</protein>
<dbReference type="AlphaFoldDB" id="A0A5J4L0U5"/>
<name>A0A5J4L0U5_9ZZZZ</name>